<gene>
    <name evidence="1" type="ORF">CBF32_00015</name>
</gene>
<name>A0A369B1W6_9ENTE</name>
<reference evidence="1 2" key="1">
    <citation type="submission" date="2017-05" db="EMBL/GenBank/DDBJ databases">
        <title>Vagococcus spp. assemblies.</title>
        <authorList>
            <person name="Gulvik C.A."/>
        </authorList>
    </citation>
    <scope>NUCLEOTIDE SEQUENCE [LARGE SCALE GENOMIC DNA]</scope>
    <source>
        <strain evidence="1 2">NCFB 2497</strain>
    </source>
</reference>
<dbReference type="AlphaFoldDB" id="A0A369B1W6"/>
<evidence type="ECO:0000313" key="1">
    <source>
        <dbReference type="EMBL" id="RSU05418.1"/>
    </source>
</evidence>
<dbReference type="Proteomes" id="UP000288197">
    <property type="component" value="Unassembled WGS sequence"/>
</dbReference>
<sequence length="74" mass="9073">MDWDKIYWNEFYDLVEKFENEDISHDEFISELNEYEEHAVDAVGEDTYNYWLNIKSDYIALKKFNRNKNQIALV</sequence>
<dbReference type="EMBL" id="NGJX01000001">
    <property type="protein sequence ID" value="RSU05418.1"/>
    <property type="molecule type" value="Genomic_DNA"/>
</dbReference>
<protein>
    <submittedName>
        <fullName evidence="1">Uncharacterized protein</fullName>
    </submittedName>
</protein>
<evidence type="ECO:0000313" key="2">
    <source>
        <dbReference type="Proteomes" id="UP000288197"/>
    </source>
</evidence>
<comment type="caution">
    <text evidence="1">The sequence shown here is derived from an EMBL/GenBank/DDBJ whole genome shotgun (WGS) entry which is preliminary data.</text>
</comment>
<dbReference type="RefSeq" id="WP_114288952.1">
    <property type="nucleotide sequence ID" value="NZ_NGJX01000001.1"/>
</dbReference>
<keyword evidence="2" id="KW-1185">Reference proteome</keyword>
<accession>A0A369B1W6</accession>
<dbReference type="GeneID" id="63145706"/>
<organism evidence="1 2">
    <name type="scientific">Vagococcus fluvialis</name>
    <dbReference type="NCBI Taxonomy" id="2738"/>
    <lineage>
        <taxon>Bacteria</taxon>
        <taxon>Bacillati</taxon>
        <taxon>Bacillota</taxon>
        <taxon>Bacilli</taxon>
        <taxon>Lactobacillales</taxon>
        <taxon>Enterococcaceae</taxon>
        <taxon>Vagococcus</taxon>
    </lineage>
</organism>
<proteinExistence type="predicted"/>